<dbReference type="AlphaFoldDB" id="A0A926ENV1"/>
<evidence type="ECO:0000313" key="2">
    <source>
        <dbReference type="EMBL" id="MBC8581507.1"/>
    </source>
</evidence>
<gene>
    <name evidence="2" type="ORF">H8718_18655</name>
</gene>
<dbReference type="EMBL" id="JACRSY010000056">
    <property type="protein sequence ID" value="MBC8581507.1"/>
    <property type="molecule type" value="Genomic_DNA"/>
</dbReference>
<proteinExistence type="predicted"/>
<dbReference type="Gene3D" id="1.20.140.160">
    <property type="match status" value="1"/>
</dbReference>
<dbReference type="SUPFAM" id="SSF88659">
    <property type="entry name" value="Sigma3 and sigma4 domains of RNA polymerase sigma factors"/>
    <property type="match status" value="1"/>
</dbReference>
<evidence type="ECO:0000256" key="1">
    <source>
        <dbReference type="SAM" id="Coils"/>
    </source>
</evidence>
<comment type="caution">
    <text evidence="2">The sequence shown here is derived from an EMBL/GenBank/DDBJ whole genome shotgun (WGS) entry which is preliminary data.</text>
</comment>
<dbReference type="RefSeq" id="WP_249334463.1">
    <property type="nucleotide sequence ID" value="NZ_JACRSY010000056.1"/>
</dbReference>
<accession>A0A926ENV1</accession>
<feature type="coiled-coil region" evidence="1">
    <location>
        <begin position="67"/>
        <end position="101"/>
    </location>
</feature>
<organism evidence="2 3">
    <name type="scientific">Zhenhengia yiwuensis</name>
    <dbReference type="NCBI Taxonomy" id="2763666"/>
    <lineage>
        <taxon>Bacteria</taxon>
        <taxon>Bacillati</taxon>
        <taxon>Bacillota</taxon>
        <taxon>Clostridia</taxon>
        <taxon>Lachnospirales</taxon>
        <taxon>Lachnospiraceae</taxon>
        <taxon>Zhenhengia</taxon>
    </lineage>
</organism>
<name>A0A926ENV1_9FIRM</name>
<sequence length="154" mass="17930">MKESDYKKVESILYEVPKLKAEIANLQIDLEEIQEIIGIRGASPNEKAGSATYAFSSSMEDEVINREERLEEKVLHLKEAIRRRERQVRKVENALKVLNEKELLLVEMRYFKHYSINRVCEILDITTPTFNRRKNGALKDKLIPLLVLGDTKMI</sequence>
<evidence type="ECO:0000313" key="3">
    <source>
        <dbReference type="Proteomes" id="UP000655830"/>
    </source>
</evidence>
<keyword evidence="3" id="KW-1185">Reference proteome</keyword>
<dbReference type="InterPro" id="IPR013324">
    <property type="entry name" value="RNA_pol_sigma_r3/r4-like"/>
</dbReference>
<keyword evidence="1" id="KW-0175">Coiled coil</keyword>
<reference evidence="2" key="1">
    <citation type="submission" date="2020-08" db="EMBL/GenBank/DDBJ databases">
        <title>Genome public.</title>
        <authorList>
            <person name="Liu C."/>
            <person name="Sun Q."/>
        </authorList>
    </citation>
    <scope>NUCLEOTIDE SEQUENCE</scope>
    <source>
        <strain evidence="2">NSJ-12</strain>
    </source>
</reference>
<dbReference type="Proteomes" id="UP000655830">
    <property type="component" value="Unassembled WGS sequence"/>
</dbReference>
<protein>
    <submittedName>
        <fullName evidence="2">Sigma-70 family RNA polymerase sigma factor</fullName>
    </submittedName>
</protein>